<dbReference type="EnsemblPlants" id="TuG1812G0100002648.01.T03">
    <property type="protein sequence ID" value="TuG1812G0100002648.01.T03"/>
    <property type="gene ID" value="TuG1812G0100002648.01"/>
</dbReference>
<evidence type="ECO:0000313" key="3">
    <source>
        <dbReference type="Proteomes" id="UP000015106"/>
    </source>
</evidence>
<organism evidence="2 3">
    <name type="scientific">Triticum urartu</name>
    <name type="common">Red wild einkorn</name>
    <name type="synonym">Crithodium urartu</name>
    <dbReference type="NCBI Taxonomy" id="4572"/>
    <lineage>
        <taxon>Eukaryota</taxon>
        <taxon>Viridiplantae</taxon>
        <taxon>Streptophyta</taxon>
        <taxon>Embryophyta</taxon>
        <taxon>Tracheophyta</taxon>
        <taxon>Spermatophyta</taxon>
        <taxon>Magnoliopsida</taxon>
        <taxon>Liliopsida</taxon>
        <taxon>Poales</taxon>
        <taxon>Poaceae</taxon>
        <taxon>BOP clade</taxon>
        <taxon>Pooideae</taxon>
        <taxon>Triticodae</taxon>
        <taxon>Triticeae</taxon>
        <taxon>Triticinae</taxon>
        <taxon>Triticum</taxon>
    </lineage>
</organism>
<sequence>MCSTCRVPPLHDRNKPDGSAGATPLGLVQQCKRGLEPRALPQPPSHSGNRCPALIYVFLGRNRSVMEDPSNSIWAATPSARDMEEPSNHHARWILSSKSASPQRSRESEERREYIYRAEELPDWRSTDLCANS</sequence>
<proteinExistence type="predicted"/>
<reference evidence="3" key="1">
    <citation type="journal article" date="2013" name="Nature">
        <title>Draft genome of the wheat A-genome progenitor Triticum urartu.</title>
        <authorList>
            <person name="Ling H.Q."/>
            <person name="Zhao S."/>
            <person name="Liu D."/>
            <person name="Wang J."/>
            <person name="Sun H."/>
            <person name="Zhang C."/>
            <person name="Fan H."/>
            <person name="Li D."/>
            <person name="Dong L."/>
            <person name="Tao Y."/>
            <person name="Gao C."/>
            <person name="Wu H."/>
            <person name="Li Y."/>
            <person name="Cui Y."/>
            <person name="Guo X."/>
            <person name="Zheng S."/>
            <person name="Wang B."/>
            <person name="Yu K."/>
            <person name="Liang Q."/>
            <person name="Yang W."/>
            <person name="Lou X."/>
            <person name="Chen J."/>
            <person name="Feng M."/>
            <person name="Jian J."/>
            <person name="Zhang X."/>
            <person name="Luo G."/>
            <person name="Jiang Y."/>
            <person name="Liu J."/>
            <person name="Wang Z."/>
            <person name="Sha Y."/>
            <person name="Zhang B."/>
            <person name="Wu H."/>
            <person name="Tang D."/>
            <person name="Shen Q."/>
            <person name="Xue P."/>
            <person name="Zou S."/>
            <person name="Wang X."/>
            <person name="Liu X."/>
            <person name="Wang F."/>
            <person name="Yang Y."/>
            <person name="An X."/>
            <person name="Dong Z."/>
            <person name="Zhang K."/>
            <person name="Zhang X."/>
            <person name="Luo M.C."/>
            <person name="Dvorak J."/>
            <person name="Tong Y."/>
            <person name="Wang J."/>
            <person name="Yang H."/>
            <person name="Li Z."/>
            <person name="Wang D."/>
            <person name="Zhang A."/>
            <person name="Wang J."/>
        </authorList>
    </citation>
    <scope>NUCLEOTIDE SEQUENCE</scope>
    <source>
        <strain evidence="3">cv. G1812</strain>
    </source>
</reference>
<protein>
    <submittedName>
        <fullName evidence="2">Uncharacterized protein</fullName>
    </submittedName>
</protein>
<keyword evidence="3" id="KW-1185">Reference proteome</keyword>
<feature type="region of interest" description="Disordered" evidence="1">
    <location>
        <begin position="1"/>
        <end position="26"/>
    </location>
</feature>
<dbReference type="AlphaFoldDB" id="A0A8R7K0D3"/>
<evidence type="ECO:0000256" key="1">
    <source>
        <dbReference type="SAM" id="MobiDB-lite"/>
    </source>
</evidence>
<dbReference type="Gramene" id="TuG1812G0100002648.01.T03">
    <property type="protein sequence ID" value="TuG1812G0100002648.01.T03"/>
    <property type="gene ID" value="TuG1812G0100002648.01"/>
</dbReference>
<name>A0A8R7K0D3_TRIUA</name>
<dbReference type="Proteomes" id="UP000015106">
    <property type="component" value="Chromosome 1"/>
</dbReference>
<reference evidence="2" key="3">
    <citation type="submission" date="2022-06" db="UniProtKB">
        <authorList>
            <consortium name="EnsemblPlants"/>
        </authorList>
    </citation>
    <scope>IDENTIFICATION</scope>
</reference>
<evidence type="ECO:0000313" key="2">
    <source>
        <dbReference type="EnsemblPlants" id="TuG1812G0100002648.01.T03"/>
    </source>
</evidence>
<feature type="region of interest" description="Disordered" evidence="1">
    <location>
        <begin position="77"/>
        <end position="111"/>
    </location>
</feature>
<accession>A0A8R7K0D3</accession>
<reference evidence="2" key="2">
    <citation type="submission" date="2018-03" db="EMBL/GenBank/DDBJ databases">
        <title>The Triticum urartu genome reveals the dynamic nature of wheat genome evolution.</title>
        <authorList>
            <person name="Ling H."/>
            <person name="Ma B."/>
            <person name="Shi X."/>
            <person name="Liu H."/>
            <person name="Dong L."/>
            <person name="Sun H."/>
            <person name="Cao Y."/>
            <person name="Gao Q."/>
            <person name="Zheng S."/>
            <person name="Li Y."/>
            <person name="Yu Y."/>
            <person name="Du H."/>
            <person name="Qi M."/>
            <person name="Li Y."/>
            <person name="Yu H."/>
            <person name="Cui Y."/>
            <person name="Wang N."/>
            <person name="Chen C."/>
            <person name="Wu H."/>
            <person name="Zhao Y."/>
            <person name="Zhang J."/>
            <person name="Li Y."/>
            <person name="Zhou W."/>
            <person name="Zhang B."/>
            <person name="Hu W."/>
            <person name="Eijk M."/>
            <person name="Tang J."/>
            <person name="Witsenboer H."/>
            <person name="Zhao S."/>
            <person name="Li Z."/>
            <person name="Zhang A."/>
            <person name="Wang D."/>
            <person name="Liang C."/>
        </authorList>
    </citation>
    <scope>NUCLEOTIDE SEQUENCE [LARGE SCALE GENOMIC DNA]</scope>
    <source>
        <strain evidence="2">cv. G1812</strain>
    </source>
</reference>